<dbReference type="EMBL" id="HBUF01278136">
    <property type="protein sequence ID" value="CAG6686751.1"/>
    <property type="molecule type" value="Transcribed_RNA"/>
</dbReference>
<protein>
    <submittedName>
        <fullName evidence="1">Uncharacterized protein</fullName>
    </submittedName>
</protein>
<name>A0A8D8TDS9_9HEMI</name>
<dbReference type="EMBL" id="HBUF01536090">
    <property type="protein sequence ID" value="CAG6753394.1"/>
    <property type="molecule type" value="Transcribed_RNA"/>
</dbReference>
<dbReference type="AlphaFoldDB" id="A0A8D8TDS9"/>
<organism evidence="1">
    <name type="scientific">Cacopsylla melanoneura</name>
    <dbReference type="NCBI Taxonomy" id="428564"/>
    <lineage>
        <taxon>Eukaryota</taxon>
        <taxon>Metazoa</taxon>
        <taxon>Ecdysozoa</taxon>
        <taxon>Arthropoda</taxon>
        <taxon>Hexapoda</taxon>
        <taxon>Insecta</taxon>
        <taxon>Pterygota</taxon>
        <taxon>Neoptera</taxon>
        <taxon>Paraneoptera</taxon>
        <taxon>Hemiptera</taxon>
        <taxon>Sternorrhyncha</taxon>
        <taxon>Psylloidea</taxon>
        <taxon>Psyllidae</taxon>
        <taxon>Psyllinae</taxon>
        <taxon>Cacopsylla</taxon>
    </lineage>
</organism>
<dbReference type="EMBL" id="HBUF01278135">
    <property type="protein sequence ID" value="CAG6686750.1"/>
    <property type="molecule type" value="Transcribed_RNA"/>
</dbReference>
<accession>A0A8D8TDS9</accession>
<reference evidence="1" key="1">
    <citation type="submission" date="2021-05" db="EMBL/GenBank/DDBJ databases">
        <authorList>
            <person name="Alioto T."/>
            <person name="Alioto T."/>
            <person name="Gomez Garrido J."/>
        </authorList>
    </citation>
    <scope>NUCLEOTIDE SEQUENCE</scope>
</reference>
<dbReference type="EMBL" id="HBUF01278138">
    <property type="protein sequence ID" value="CAG6686754.1"/>
    <property type="molecule type" value="Transcribed_RNA"/>
</dbReference>
<evidence type="ECO:0000313" key="1">
    <source>
        <dbReference type="EMBL" id="CAG6686751.1"/>
    </source>
</evidence>
<proteinExistence type="predicted"/>
<sequence>MTNFIRPATLIINSDNANNLNNSSEMATPLEQLLALLVQQQQNLISSESFKDSLADIPSFDGSPSTVHDFIKQSTISHPFGTKTRLEFKLSATTTIEQFTELIKENISPNKKYALYFSSDDGGDSSLLYIILFSRTLLQNFVEYLSFDLTKCSQFLEDISDTEKQLEIIKKYHLGNKPPWN</sequence>
<dbReference type="EMBL" id="HBUF01386805">
    <property type="protein sequence ID" value="CAG6732422.1"/>
    <property type="molecule type" value="Transcribed_RNA"/>
</dbReference>